<feature type="transmembrane region" description="Helical" evidence="11">
    <location>
        <begin position="379"/>
        <end position="401"/>
    </location>
</feature>
<dbReference type="Pfam" id="PF17820">
    <property type="entry name" value="PDZ_6"/>
    <property type="match status" value="1"/>
</dbReference>
<dbReference type="AlphaFoldDB" id="A0A934MDY9"/>
<evidence type="ECO:0000256" key="5">
    <source>
        <dbReference type="ARBA" id="ARBA00022692"/>
    </source>
</evidence>
<feature type="domain" description="PDZ" evidence="12">
    <location>
        <begin position="206"/>
        <end position="274"/>
    </location>
</feature>
<keyword evidence="9 11" id="KW-0482">Metalloprotease</keyword>
<comment type="cofactor">
    <cofactor evidence="1 11">
        <name>Zn(2+)</name>
        <dbReference type="ChEBI" id="CHEBI:29105"/>
    </cofactor>
</comment>
<dbReference type="EC" id="3.4.24.-" evidence="11"/>
<evidence type="ECO:0000313" key="14">
    <source>
        <dbReference type="Proteomes" id="UP000642488"/>
    </source>
</evidence>
<dbReference type="PANTHER" id="PTHR42837:SF2">
    <property type="entry name" value="MEMBRANE METALLOPROTEASE ARASP2, CHLOROPLASTIC-RELATED"/>
    <property type="match status" value="1"/>
</dbReference>
<dbReference type="GO" id="GO:0016020">
    <property type="term" value="C:membrane"/>
    <property type="evidence" value="ECO:0007669"/>
    <property type="project" value="UniProtKB-SubCell"/>
</dbReference>
<evidence type="ECO:0000256" key="6">
    <source>
        <dbReference type="ARBA" id="ARBA00022801"/>
    </source>
</evidence>
<dbReference type="InterPro" id="IPR036034">
    <property type="entry name" value="PDZ_sf"/>
</dbReference>
<dbReference type="Pfam" id="PF02163">
    <property type="entry name" value="Peptidase_M50"/>
    <property type="match status" value="1"/>
</dbReference>
<evidence type="ECO:0000256" key="2">
    <source>
        <dbReference type="ARBA" id="ARBA00004141"/>
    </source>
</evidence>
<reference evidence="13" key="1">
    <citation type="submission" date="2020-12" db="EMBL/GenBank/DDBJ databases">
        <title>Bacterial taxonomy.</title>
        <authorList>
            <person name="Pan X."/>
        </authorList>
    </citation>
    <scope>NUCLEOTIDE SEQUENCE</scope>
    <source>
        <strain evidence="13">KCTC 52957</strain>
    </source>
</reference>
<feature type="transmembrane region" description="Helical" evidence="11">
    <location>
        <begin position="113"/>
        <end position="141"/>
    </location>
</feature>
<evidence type="ECO:0000256" key="8">
    <source>
        <dbReference type="ARBA" id="ARBA00022989"/>
    </source>
</evidence>
<dbReference type="CDD" id="cd23081">
    <property type="entry name" value="cpPDZ_EcRseP-like"/>
    <property type="match status" value="1"/>
</dbReference>
<evidence type="ECO:0000313" key="13">
    <source>
        <dbReference type="EMBL" id="MBJ3762886.1"/>
    </source>
</evidence>
<evidence type="ECO:0000256" key="10">
    <source>
        <dbReference type="ARBA" id="ARBA00023136"/>
    </source>
</evidence>
<dbReference type="GO" id="GO:0046872">
    <property type="term" value="F:metal ion binding"/>
    <property type="evidence" value="ECO:0007669"/>
    <property type="project" value="UniProtKB-KW"/>
</dbReference>
<feature type="transmembrane region" description="Helical" evidence="11">
    <location>
        <begin position="422"/>
        <end position="444"/>
    </location>
</feature>
<keyword evidence="14" id="KW-1185">Reference proteome</keyword>
<dbReference type="GO" id="GO:0004222">
    <property type="term" value="F:metalloendopeptidase activity"/>
    <property type="evidence" value="ECO:0007669"/>
    <property type="project" value="InterPro"/>
</dbReference>
<dbReference type="InterPro" id="IPR004387">
    <property type="entry name" value="Pept_M50_Zn"/>
</dbReference>
<evidence type="ECO:0000256" key="4">
    <source>
        <dbReference type="ARBA" id="ARBA00022670"/>
    </source>
</evidence>
<dbReference type="NCBIfam" id="TIGR00054">
    <property type="entry name" value="RIP metalloprotease RseP"/>
    <property type="match status" value="1"/>
</dbReference>
<protein>
    <recommendedName>
        <fullName evidence="11">Zinc metalloprotease</fullName>
        <ecNumber evidence="11">3.4.24.-</ecNumber>
    </recommendedName>
</protein>
<keyword evidence="6 11" id="KW-0378">Hydrolase</keyword>
<evidence type="ECO:0000259" key="12">
    <source>
        <dbReference type="SMART" id="SM00228"/>
    </source>
</evidence>
<dbReference type="PANTHER" id="PTHR42837">
    <property type="entry name" value="REGULATOR OF SIGMA-E PROTEASE RSEP"/>
    <property type="match status" value="1"/>
</dbReference>
<evidence type="ECO:0000256" key="11">
    <source>
        <dbReference type="RuleBase" id="RU362031"/>
    </source>
</evidence>
<proteinExistence type="inferred from homology"/>
<dbReference type="SMART" id="SM00228">
    <property type="entry name" value="PDZ"/>
    <property type="match status" value="2"/>
</dbReference>
<dbReference type="EMBL" id="JAEKPD010000008">
    <property type="protein sequence ID" value="MBJ3762886.1"/>
    <property type="molecule type" value="Genomic_DNA"/>
</dbReference>
<gene>
    <name evidence="13" type="primary">rseP</name>
    <name evidence="13" type="ORF">ILP92_09025</name>
</gene>
<evidence type="ECO:0000256" key="9">
    <source>
        <dbReference type="ARBA" id="ARBA00023049"/>
    </source>
</evidence>
<keyword evidence="7 11" id="KW-0862">Zinc</keyword>
<comment type="caution">
    <text evidence="13">The sequence shown here is derived from an EMBL/GenBank/DDBJ whole genome shotgun (WGS) entry which is preliminary data.</text>
</comment>
<comment type="subcellular location">
    <subcellularLocation>
        <location evidence="2">Membrane</location>
        <topology evidence="2">Multi-pass membrane protein</topology>
    </subcellularLocation>
</comment>
<dbReference type="InterPro" id="IPR001478">
    <property type="entry name" value="PDZ"/>
</dbReference>
<accession>A0A934MDY9</accession>
<sequence>MDIATLIPTFGSAAYTIAAFIVALSIIVAIHEYGHYIVGRWSGIHADVFSLGFGPVLFKRTDKRGTQWQIAALPFGGYVKFAGDANAASVGKAAAADTEDGKPARNTMHGAPLWARAATVAAGPVFNFILSFLIFAAVLLFRGVASDPLTIDEVRPLPNAVEGLQPGDRLLSIAGIETPPLEEMNGYIASLPVEPVLDYEILRGGAERVVQGAYPEPPLVGGITPQSAALDAGIERGDVITAINGREIFAFSQLREAVGASDGQPLDLTIWRPTEDGQGEELTLTMAPKRMDLPLPEGGFETRWLIGISGGLYFSPRTVTPGPFEAVSYGVEQTVYIVRSSLSGLYNMAVGAISSCNLRGPIGIAQTSGAMASQGATSFVWFIAVLSTAVGLLNLFPIPVLDGGHLVFHAYEAVRGKPPGDWALNVLMAIGLALLGTLMLFAIFNDLFCP</sequence>
<keyword evidence="4" id="KW-0645">Protease</keyword>
<evidence type="ECO:0000256" key="1">
    <source>
        <dbReference type="ARBA" id="ARBA00001947"/>
    </source>
</evidence>
<evidence type="ECO:0000256" key="3">
    <source>
        <dbReference type="ARBA" id="ARBA00007931"/>
    </source>
</evidence>
<comment type="similarity">
    <text evidence="3 11">Belongs to the peptidase M50B family.</text>
</comment>
<keyword evidence="8 11" id="KW-1133">Transmembrane helix</keyword>
<feature type="transmembrane region" description="Helical" evidence="11">
    <location>
        <begin position="12"/>
        <end position="30"/>
    </location>
</feature>
<dbReference type="Proteomes" id="UP000642488">
    <property type="component" value="Unassembled WGS sequence"/>
</dbReference>
<dbReference type="CDD" id="cd06163">
    <property type="entry name" value="S2P-M50_PDZ_RseP-like"/>
    <property type="match status" value="1"/>
</dbReference>
<organism evidence="13 14">
    <name type="scientific">Palleronia pontilimi</name>
    <dbReference type="NCBI Taxonomy" id="1964209"/>
    <lineage>
        <taxon>Bacteria</taxon>
        <taxon>Pseudomonadati</taxon>
        <taxon>Pseudomonadota</taxon>
        <taxon>Alphaproteobacteria</taxon>
        <taxon>Rhodobacterales</taxon>
        <taxon>Roseobacteraceae</taxon>
        <taxon>Palleronia</taxon>
    </lineage>
</organism>
<evidence type="ECO:0000256" key="7">
    <source>
        <dbReference type="ARBA" id="ARBA00022833"/>
    </source>
</evidence>
<name>A0A934MDY9_9RHOB</name>
<keyword evidence="11" id="KW-0479">Metal-binding</keyword>
<feature type="domain" description="PDZ" evidence="12">
    <location>
        <begin position="137"/>
        <end position="205"/>
    </location>
</feature>
<dbReference type="RefSeq" id="WP_198916065.1">
    <property type="nucleotide sequence ID" value="NZ_JAEKPD010000008.1"/>
</dbReference>
<dbReference type="Gene3D" id="2.30.42.10">
    <property type="match status" value="1"/>
</dbReference>
<dbReference type="GO" id="GO:0006508">
    <property type="term" value="P:proteolysis"/>
    <property type="evidence" value="ECO:0007669"/>
    <property type="project" value="UniProtKB-KW"/>
</dbReference>
<keyword evidence="5 11" id="KW-0812">Transmembrane</keyword>
<dbReference type="InterPro" id="IPR041489">
    <property type="entry name" value="PDZ_6"/>
</dbReference>
<keyword evidence="10 11" id="KW-0472">Membrane</keyword>
<dbReference type="SUPFAM" id="SSF50156">
    <property type="entry name" value="PDZ domain-like"/>
    <property type="match status" value="2"/>
</dbReference>
<dbReference type="InterPro" id="IPR008915">
    <property type="entry name" value="Peptidase_M50"/>
</dbReference>